<accession>A0A7J7MC64</accession>
<dbReference type="AlphaFoldDB" id="A0A7J7MC64"/>
<dbReference type="Proteomes" id="UP000541444">
    <property type="component" value="Unassembled WGS sequence"/>
</dbReference>
<keyword evidence="3" id="KW-1185">Reference proteome</keyword>
<proteinExistence type="predicted"/>
<feature type="domain" description="ASCH" evidence="1">
    <location>
        <begin position="213"/>
        <end position="298"/>
    </location>
</feature>
<dbReference type="Gene3D" id="2.30.130.30">
    <property type="entry name" value="Hypothetical protein"/>
    <property type="match status" value="1"/>
</dbReference>
<name>A0A7J7MC64_9MAGN</name>
<dbReference type="EMBL" id="JACGCM010001629">
    <property type="protein sequence ID" value="KAF6152459.1"/>
    <property type="molecule type" value="Genomic_DNA"/>
</dbReference>
<dbReference type="InterPro" id="IPR007374">
    <property type="entry name" value="ASCH_domain"/>
</dbReference>
<evidence type="ECO:0000313" key="2">
    <source>
        <dbReference type="EMBL" id="KAF6152459.1"/>
    </source>
</evidence>
<sequence length="525" mass="58253">MAEPSSPKTSPIKLDVCIEQLLKLILSSSIEETLEFDLGLSKDYCSDLLKDDPNYRDFDDSDTLQGVPPYPLYKRLASALHHCIISGAFLRTSNAMMSINEDEFVEQKKDGWNDLVLQKGSGLVKVLKSVKYELHVQEPFFSQLRVPRLFSSSRFNSITVGIEVGPSTLYPPYFAMKLLLQILLVLSKDKALSRSQDSILRLLTSILFCVEGGLKTVEGRCAAGDYNQITSGSLLLFNKCLLLQVLDVKRHASFSEMLETESLQKVLPGVKTVEEGVEIYRKFYTEEKEKCNGVLAFHVFKPASQPYVSLAGILSGLGYEGVGSLLGLMHTAGTVPKTLHPPRSALLSSFMMPHKPNSVLILFEVKGSTLTQGARALAKHVSRSSSGWWGSFSGNDLMKNSLALAVISHILTYCCWANIHIVPPNGGVLEVRVAEGYGARWSKDGIKDPLALFGDLTFNCKICNVKDAEKWCVPTHLHYSVPEIVNCVFQISSDPLDANKKLLQLKFIGFLEPYMDDGHLRGWKH</sequence>
<comment type="caution">
    <text evidence="2">The sequence shown here is derived from an EMBL/GenBank/DDBJ whole genome shotgun (WGS) entry which is preliminary data.</text>
</comment>
<reference evidence="2 3" key="1">
    <citation type="journal article" date="2020" name="IScience">
        <title>Genome Sequencing of the Endangered Kingdonia uniflora (Circaeasteraceae, Ranunculales) Reveals Potential Mechanisms of Evolutionary Specialization.</title>
        <authorList>
            <person name="Sun Y."/>
            <person name="Deng T."/>
            <person name="Zhang A."/>
            <person name="Moore M.J."/>
            <person name="Landis J.B."/>
            <person name="Lin N."/>
            <person name="Zhang H."/>
            <person name="Zhang X."/>
            <person name="Huang J."/>
            <person name="Zhang X."/>
            <person name="Sun H."/>
            <person name="Wang H."/>
        </authorList>
    </citation>
    <scope>NUCLEOTIDE SEQUENCE [LARGE SCALE GENOMIC DNA]</scope>
    <source>
        <strain evidence="2">TB1705</strain>
        <tissue evidence="2">Leaf</tissue>
    </source>
</reference>
<dbReference type="PANTHER" id="PTHR34204">
    <property type="entry name" value="RNA-BINDING ASCH DOMAIN PROTEIN"/>
    <property type="match status" value="1"/>
</dbReference>
<gene>
    <name evidence="2" type="ORF">GIB67_035527</name>
</gene>
<evidence type="ECO:0000313" key="3">
    <source>
        <dbReference type="Proteomes" id="UP000541444"/>
    </source>
</evidence>
<dbReference type="Pfam" id="PF04266">
    <property type="entry name" value="ASCH"/>
    <property type="match status" value="1"/>
</dbReference>
<dbReference type="InterPro" id="IPR015947">
    <property type="entry name" value="PUA-like_sf"/>
</dbReference>
<dbReference type="SUPFAM" id="SSF88697">
    <property type="entry name" value="PUA domain-like"/>
    <property type="match status" value="1"/>
</dbReference>
<dbReference type="PANTHER" id="PTHR34204:SF2">
    <property type="entry name" value="RNA-BINDING ASCH DOMAIN PROTEIN"/>
    <property type="match status" value="1"/>
</dbReference>
<organism evidence="2 3">
    <name type="scientific">Kingdonia uniflora</name>
    <dbReference type="NCBI Taxonomy" id="39325"/>
    <lineage>
        <taxon>Eukaryota</taxon>
        <taxon>Viridiplantae</taxon>
        <taxon>Streptophyta</taxon>
        <taxon>Embryophyta</taxon>
        <taxon>Tracheophyta</taxon>
        <taxon>Spermatophyta</taxon>
        <taxon>Magnoliopsida</taxon>
        <taxon>Ranunculales</taxon>
        <taxon>Circaeasteraceae</taxon>
        <taxon>Kingdonia</taxon>
    </lineage>
</organism>
<dbReference type="OrthoDB" id="112749at2759"/>
<evidence type="ECO:0000259" key="1">
    <source>
        <dbReference type="Pfam" id="PF04266"/>
    </source>
</evidence>
<protein>
    <recommendedName>
        <fullName evidence="1">ASCH domain-containing protein</fullName>
    </recommendedName>
</protein>